<dbReference type="PANTHER" id="PTHR43300:SF7">
    <property type="entry name" value="UDP-N-ACETYLBACILLOSAMINE N-ACETYLTRANSFERASE"/>
    <property type="match status" value="1"/>
</dbReference>
<dbReference type="RefSeq" id="WP_207252087.1">
    <property type="nucleotide sequence ID" value="NZ_JAFMPM010000008.1"/>
</dbReference>
<dbReference type="GO" id="GO:0016746">
    <property type="term" value="F:acyltransferase activity"/>
    <property type="evidence" value="ECO:0007669"/>
    <property type="project" value="UniProtKB-KW"/>
</dbReference>
<dbReference type="Gene3D" id="2.160.10.10">
    <property type="entry name" value="Hexapeptide repeat proteins"/>
    <property type="match status" value="1"/>
</dbReference>
<evidence type="ECO:0000256" key="1">
    <source>
        <dbReference type="ARBA" id="ARBA00007274"/>
    </source>
</evidence>
<comment type="similarity">
    <text evidence="1">Belongs to the transferase hexapeptide repeat family.</text>
</comment>
<dbReference type="PROSITE" id="PS00101">
    <property type="entry name" value="HEXAPEP_TRANSFERASES"/>
    <property type="match status" value="1"/>
</dbReference>
<reference evidence="9" key="2">
    <citation type="submission" date="2021-04" db="EMBL/GenBank/DDBJ databases">
        <title>Complete Genome and methylome analysis of Thiothrix fructosivorans ATCC 49748.</title>
        <authorList>
            <person name="Fomenkov A."/>
            <person name="Sun L."/>
            <person name="Vincze T."/>
            <person name="Grabovich M.Y."/>
            <person name="Roberts R.J."/>
        </authorList>
    </citation>
    <scope>NUCLEOTIDE SEQUENCE</scope>
    <source>
        <strain evidence="9">ATCC 49748</strain>
    </source>
</reference>
<evidence type="ECO:0000256" key="2">
    <source>
        <dbReference type="ARBA" id="ARBA00022679"/>
    </source>
</evidence>
<keyword evidence="3" id="KW-0677">Repeat</keyword>
<keyword evidence="2 9" id="KW-0808">Transferase</keyword>
<dbReference type="Proteomes" id="UP000664466">
    <property type="component" value="Unassembled WGS sequence"/>
</dbReference>
<dbReference type="Pfam" id="PF17836">
    <property type="entry name" value="PglD_N"/>
    <property type="match status" value="1"/>
</dbReference>
<dbReference type="NCBIfam" id="TIGR03570">
    <property type="entry name" value="NeuD_NnaD"/>
    <property type="match status" value="1"/>
</dbReference>
<dbReference type="PANTHER" id="PTHR43300">
    <property type="entry name" value="ACETYLTRANSFERASE"/>
    <property type="match status" value="1"/>
</dbReference>
<keyword evidence="10" id="KW-1185">Reference proteome</keyword>
<feature type="binding site" evidence="6">
    <location>
        <position position="61"/>
    </location>
    <ligand>
        <name>substrate</name>
    </ligand>
</feature>
<dbReference type="Gene3D" id="3.40.50.20">
    <property type="match status" value="1"/>
</dbReference>
<dbReference type="AlphaFoldDB" id="A0A8B0SEK6"/>
<sequence>MIYLYGAGGHGKVVLHTLIQQQKRVEAFIDDNARGRLCGLPILSPPEIQDLYPYAIHFAIGNNRIRQRLQTEWLRLGVIAETAIHPQALIYPGATIGTGSLITAGSIIGPDTHIGTGSIINHHATVDHDCNIGEFCHIAPAATLGGGVTIGSQCLIGAGATILPYLTLGNNVTVGAGAVVTHNLPDNVTVVGCPARPLPLK</sequence>
<reference evidence="8 10" key="1">
    <citation type="submission" date="2021-03" db="EMBL/GenBank/DDBJ databases">
        <title>Draft genome and methylome analysis of Thiotrix fructosivoruns ATCC 49748.</title>
        <authorList>
            <person name="Fomenkov A."/>
            <person name="Grabovich M.Y."/>
            <person name="Roberts R.J."/>
        </authorList>
    </citation>
    <scope>NUCLEOTIDE SEQUENCE [LARGE SCALE GENOMIC DNA]</scope>
    <source>
        <strain evidence="8 10">ATCC 49748</strain>
    </source>
</reference>
<protein>
    <submittedName>
        <fullName evidence="9">Acetyltransferase</fullName>
    </submittedName>
</protein>
<dbReference type="EMBL" id="CP072748">
    <property type="protein sequence ID" value="QTX09195.1"/>
    <property type="molecule type" value="Genomic_DNA"/>
</dbReference>
<feature type="domain" description="PglD N-terminal" evidence="7">
    <location>
        <begin position="2"/>
        <end position="71"/>
    </location>
</feature>
<feature type="binding site" evidence="6">
    <location>
        <begin position="30"/>
        <end position="31"/>
    </location>
    <ligand>
        <name>substrate</name>
    </ligand>
</feature>
<evidence type="ECO:0000313" key="8">
    <source>
        <dbReference type="EMBL" id="MBO0614350.1"/>
    </source>
</evidence>
<evidence type="ECO:0000256" key="4">
    <source>
        <dbReference type="ARBA" id="ARBA00023315"/>
    </source>
</evidence>
<dbReference type="InterPro" id="IPR001451">
    <property type="entry name" value="Hexapep"/>
</dbReference>
<dbReference type="InterPro" id="IPR041561">
    <property type="entry name" value="PglD_N"/>
</dbReference>
<feature type="binding site" evidence="6">
    <location>
        <position position="137"/>
    </location>
    <ligand>
        <name>acetyl-CoA</name>
        <dbReference type="ChEBI" id="CHEBI:57288"/>
    </ligand>
</feature>
<gene>
    <name evidence="9" type="ORF">J1836_011100</name>
    <name evidence="8" type="ORF">J1836_15715</name>
</gene>
<feature type="site" description="Increases basicity of active site His" evidence="5">
    <location>
        <position position="129"/>
    </location>
</feature>
<dbReference type="InterPro" id="IPR050179">
    <property type="entry name" value="Trans_hexapeptide_repeat"/>
</dbReference>
<dbReference type="Pfam" id="PF00132">
    <property type="entry name" value="Hexapep"/>
    <property type="match status" value="1"/>
</dbReference>
<dbReference type="InterPro" id="IPR020019">
    <property type="entry name" value="AcTrfase_PglD-like"/>
</dbReference>
<dbReference type="SUPFAM" id="SSF51161">
    <property type="entry name" value="Trimeric LpxA-like enzymes"/>
    <property type="match status" value="1"/>
</dbReference>
<organism evidence="9">
    <name type="scientific">Thiothrix fructosivorans</name>
    <dbReference type="NCBI Taxonomy" id="111770"/>
    <lineage>
        <taxon>Bacteria</taxon>
        <taxon>Pseudomonadati</taxon>
        <taxon>Pseudomonadota</taxon>
        <taxon>Gammaproteobacteria</taxon>
        <taxon>Thiotrichales</taxon>
        <taxon>Thiotrichaceae</taxon>
        <taxon>Thiothrix</taxon>
    </lineage>
</organism>
<name>A0A8B0SEK6_9GAMM</name>
<accession>A0A8B0SEK6</accession>
<dbReference type="InterPro" id="IPR011004">
    <property type="entry name" value="Trimer_LpxA-like_sf"/>
</dbReference>
<dbReference type="InterPro" id="IPR018357">
    <property type="entry name" value="Hexapep_transf_CS"/>
</dbReference>
<evidence type="ECO:0000256" key="6">
    <source>
        <dbReference type="PIRSR" id="PIRSR620019-2"/>
    </source>
</evidence>
<feature type="active site" description="Proton acceptor" evidence="5">
    <location>
        <position position="128"/>
    </location>
</feature>
<evidence type="ECO:0000256" key="5">
    <source>
        <dbReference type="PIRSR" id="PIRSR620019-1"/>
    </source>
</evidence>
<keyword evidence="4" id="KW-0012">Acyltransferase</keyword>
<proteinExistence type="inferred from homology"/>
<dbReference type="EMBL" id="JAFMPM010000008">
    <property type="protein sequence ID" value="MBO0614350.1"/>
    <property type="molecule type" value="Genomic_DNA"/>
</dbReference>
<evidence type="ECO:0000313" key="10">
    <source>
        <dbReference type="Proteomes" id="UP000664466"/>
    </source>
</evidence>
<dbReference type="CDD" id="cd03360">
    <property type="entry name" value="LbH_AT_putative"/>
    <property type="match status" value="1"/>
</dbReference>
<evidence type="ECO:0000259" key="7">
    <source>
        <dbReference type="Pfam" id="PF17836"/>
    </source>
</evidence>
<evidence type="ECO:0000256" key="3">
    <source>
        <dbReference type="ARBA" id="ARBA00022737"/>
    </source>
</evidence>
<evidence type="ECO:0000313" key="9">
    <source>
        <dbReference type="EMBL" id="QTX09195.1"/>
    </source>
</evidence>